<accession>A0AAD8ZET3</accession>
<dbReference type="FunFam" id="3.30.70.330:FF:000100">
    <property type="entry name" value="Putative ribonucleoprotein PTB-binding 1"/>
    <property type="match status" value="1"/>
</dbReference>
<evidence type="ECO:0000313" key="5">
    <source>
        <dbReference type="EMBL" id="KAK1796733.1"/>
    </source>
</evidence>
<dbReference type="SUPFAM" id="SSF54928">
    <property type="entry name" value="RNA-binding domain, RBD"/>
    <property type="match status" value="3"/>
</dbReference>
<reference evidence="5" key="1">
    <citation type="submission" date="2023-03" db="EMBL/GenBank/DDBJ databases">
        <title>Electrophorus voltai genome.</title>
        <authorList>
            <person name="Bian C."/>
        </authorList>
    </citation>
    <scope>NUCLEOTIDE SEQUENCE</scope>
    <source>
        <strain evidence="5">CB-2022</strain>
        <tissue evidence="5">Muscle</tissue>
    </source>
</reference>
<dbReference type="PANTHER" id="PTHR48025:SF1">
    <property type="entry name" value="RRM DOMAIN-CONTAINING PROTEIN"/>
    <property type="match status" value="1"/>
</dbReference>
<feature type="compositionally biased region" description="Polar residues" evidence="3">
    <location>
        <begin position="647"/>
        <end position="660"/>
    </location>
</feature>
<evidence type="ECO:0000256" key="2">
    <source>
        <dbReference type="PROSITE-ProRule" id="PRU00176"/>
    </source>
</evidence>
<proteinExistence type="predicted"/>
<evidence type="ECO:0000256" key="3">
    <source>
        <dbReference type="SAM" id="MobiDB-lite"/>
    </source>
</evidence>
<feature type="compositionally biased region" description="Low complexity" evidence="3">
    <location>
        <begin position="1059"/>
        <end position="1079"/>
    </location>
</feature>
<dbReference type="Gene3D" id="3.30.70.330">
    <property type="match status" value="3"/>
</dbReference>
<gene>
    <name evidence="5" type="ORF">P4O66_009748</name>
</gene>
<dbReference type="Proteomes" id="UP001239994">
    <property type="component" value="Unassembled WGS sequence"/>
</dbReference>
<dbReference type="GO" id="GO:0005634">
    <property type="term" value="C:nucleus"/>
    <property type="evidence" value="ECO:0007669"/>
    <property type="project" value="TreeGrafter"/>
</dbReference>
<feature type="non-terminal residue" evidence="5">
    <location>
        <position position="1"/>
    </location>
</feature>
<dbReference type="InterPro" id="IPR000504">
    <property type="entry name" value="RRM_dom"/>
</dbReference>
<dbReference type="InterPro" id="IPR050502">
    <property type="entry name" value="Euk_RNA-bind_prot"/>
</dbReference>
<sequence>GEGGGKENSTPTQCCSDSLSTERFKMAAASSIQPPTVLAINQGNSPSPDSDSPESRQEEDATSEGTILRDLPDLDPEEIERRLEKTRRELSNRRKILIKNLPQDASNQEVHDILREYELKYCFVDRNKGTADSTTPLSNSMAYPALRDRAQITARCRSQRPGKRTNPMAHAVISRPSFRHTWKEAGTGMVVRITDMERGMHWNGCTNHRHGKRHALECLYESQTWKEAGTGVFVRITDVERGRHWSVCTNHRRGKRQALECLYESQTWKEACTGVFVRITDVERGRHWSVCTNHRRGKRHALECLYESQTWKEAGTGVFVRITDVERGMHWSVCTNHRRGKRHALECLYESQTWKEAGTGVFVRITDVERGRHWSVCTNHRRGKRQALECLYESQTWKEAGTGVFVRITDVERGRHWSVCTNHRRGKRQALECLYESQTWKEAGTGVFVRITDVERGMHWSVSFVTLLNGDQAQDAIRSLHQTSVRGRDISVHLQPTDSLLCITNLPYTFTATQFQELVRSYGNIERCFLVYSELTGHSKGYGFVEYMKKDSASRARSDLLGRPRGDRALMVQWTDVNQLTLAEHLHSRCLCVDRLPADFNDSEELARIFSERYKPVFCQAWRHMLVSVITSASIMAGCPSLISTPPATNGQSVPPTFSESLMEPSGSHSPAPLDSANADAVVNVNQVRPGDTGQLAQDEGGPVRGFAVVEYETAEQAEAMLLEMDHHVIQGHEIRLSLCSPGTTGRSTLAALIAAQGVMLSNKKGLLPEPNLAQLLNSMTNPAALQILMRPYHAGKRGKFRPHAVPFLRPPLTAALLQLGKAQQNAMLGNGLLLQNLLHVQMAQQQLLHIKDKHISNVPSLLGDPSRLLLHKVLGLRAPALVPMGKGLLGDSPTEFPDPSIVTSQVAGSIVTSYTPGRAQMSSSTDHDGSPAAPTGPEKQPAPPGTTGGSASSQAQLQSFLPRLPRAGLGLLLGKTGHKAPINSHSATTETNTAVTSQASCQTSLLGEPPKEVKLPSNPYLNLASVLPGVVLQASSSSKVQAGQVGQAVTGSYNTGLPPSSLPSSQYSSESTPSDYSQQYSQQYSQGVVVQLVPDRTTQLPSTSPNAAQPLVTAVLLSGCSARWWGVSTALAQARGVLAAVELLQVHQALFGDCGGGHACPCPRCAETGLPPANPQVTADLRSETGRLTHAAYELRALRTGKGAATRRACSEAVGAEDQERALEDLPTHYSASPSQFNLEAMQQWYQHYQSQSYSNTNQESTAASEFSKDQPQAVVTSSYGDYTSYMQAVSQYYSQTQMSQAAAQTYQQRDLSKELDGGKPALVAPLHASVNGTSQPILPTYSAVPIMPGFLAPNHTPTHPSNPVTHAPSAHAVTDWNQYYYSQARGQKREYPTLPVQEVTSEGPYVGQHSQGLGGQYADYFKKKRI</sequence>
<dbReference type="PROSITE" id="PS50102">
    <property type="entry name" value="RRM"/>
    <property type="match status" value="1"/>
</dbReference>
<feature type="region of interest" description="Disordered" evidence="3">
    <location>
        <begin position="917"/>
        <end position="957"/>
    </location>
</feature>
<dbReference type="InterPro" id="IPR035979">
    <property type="entry name" value="RBD_domain_sf"/>
</dbReference>
<name>A0AAD8ZET3_9TELE</name>
<dbReference type="EMBL" id="JAROKS010000015">
    <property type="protein sequence ID" value="KAK1796733.1"/>
    <property type="molecule type" value="Genomic_DNA"/>
</dbReference>
<protein>
    <recommendedName>
        <fullName evidence="4">RRM domain-containing protein</fullName>
    </recommendedName>
</protein>
<dbReference type="PANTHER" id="PTHR48025">
    <property type="entry name" value="OS02G0815200 PROTEIN"/>
    <property type="match status" value="1"/>
</dbReference>
<keyword evidence="1 2" id="KW-0694">RNA-binding</keyword>
<evidence type="ECO:0000313" key="6">
    <source>
        <dbReference type="Proteomes" id="UP001239994"/>
    </source>
</evidence>
<keyword evidence="6" id="KW-1185">Reference proteome</keyword>
<feature type="region of interest" description="Disordered" evidence="3">
    <location>
        <begin position="647"/>
        <end position="673"/>
    </location>
</feature>
<feature type="domain" description="RRM" evidence="4">
    <location>
        <begin position="499"/>
        <end position="577"/>
    </location>
</feature>
<dbReference type="SMART" id="SM00360">
    <property type="entry name" value="RRM"/>
    <property type="match status" value="2"/>
</dbReference>
<feature type="compositionally biased region" description="Polar residues" evidence="3">
    <location>
        <begin position="30"/>
        <end position="44"/>
    </location>
</feature>
<evidence type="ECO:0000256" key="1">
    <source>
        <dbReference type="ARBA" id="ARBA00022884"/>
    </source>
</evidence>
<dbReference type="GO" id="GO:0003729">
    <property type="term" value="F:mRNA binding"/>
    <property type="evidence" value="ECO:0007669"/>
    <property type="project" value="TreeGrafter"/>
</dbReference>
<evidence type="ECO:0000259" key="4">
    <source>
        <dbReference type="PROSITE" id="PS50102"/>
    </source>
</evidence>
<feature type="region of interest" description="Disordered" evidence="3">
    <location>
        <begin position="27"/>
        <end position="75"/>
    </location>
</feature>
<dbReference type="InterPro" id="IPR012677">
    <property type="entry name" value="Nucleotide-bd_a/b_plait_sf"/>
</dbReference>
<comment type="caution">
    <text evidence="5">The sequence shown here is derived from an EMBL/GenBank/DDBJ whole genome shotgun (WGS) entry which is preliminary data.</text>
</comment>
<feature type="region of interest" description="Disordered" evidence="3">
    <location>
        <begin position="1052"/>
        <end position="1079"/>
    </location>
</feature>
<dbReference type="Pfam" id="PF00076">
    <property type="entry name" value="RRM_1"/>
    <property type="match status" value="2"/>
</dbReference>
<organism evidence="5 6">
    <name type="scientific">Electrophorus voltai</name>
    <dbReference type="NCBI Taxonomy" id="2609070"/>
    <lineage>
        <taxon>Eukaryota</taxon>
        <taxon>Metazoa</taxon>
        <taxon>Chordata</taxon>
        <taxon>Craniata</taxon>
        <taxon>Vertebrata</taxon>
        <taxon>Euteleostomi</taxon>
        <taxon>Actinopterygii</taxon>
        <taxon>Neopterygii</taxon>
        <taxon>Teleostei</taxon>
        <taxon>Ostariophysi</taxon>
        <taxon>Gymnotiformes</taxon>
        <taxon>Gymnotoidei</taxon>
        <taxon>Gymnotidae</taxon>
        <taxon>Electrophorus</taxon>
    </lineage>
</organism>